<name>A0A061EUA9_THECC</name>
<protein>
    <recommendedName>
        <fullName evidence="1">Reverse transcriptase domain-containing protein</fullName>
    </recommendedName>
</protein>
<dbReference type="AlphaFoldDB" id="A0A061EUA9"/>
<organism evidence="2 3">
    <name type="scientific">Theobroma cacao</name>
    <name type="common">Cacao</name>
    <name type="synonym">Cocoa</name>
    <dbReference type="NCBI Taxonomy" id="3641"/>
    <lineage>
        <taxon>Eukaryota</taxon>
        <taxon>Viridiplantae</taxon>
        <taxon>Streptophyta</taxon>
        <taxon>Embryophyta</taxon>
        <taxon>Tracheophyta</taxon>
        <taxon>Spermatophyta</taxon>
        <taxon>Magnoliopsida</taxon>
        <taxon>eudicotyledons</taxon>
        <taxon>Gunneridae</taxon>
        <taxon>Pentapetalae</taxon>
        <taxon>rosids</taxon>
        <taxon>malvids</taxon>
        <taxon>Malvales</taxon>
        <taxon>Malvaceae</taxon>
        <taxon>Byttnerioideae</taxon>
        <taxon>Theobroma</taxon>
    </lineage>
</organism>
<evidence type="ECO:0000313" key="2">
    <source>
        <dbReference type="EMBL" id="EOY07997.1"/>
    </source>
</evidence>
<evidence type="ECO:0000259" key="1">
    <source>
        <dbReference type="PROSITE" id="PS50878"/>
    </source>
</evidence>
<dbReference type="InParanoid" id="A0A061EUA9"/>
<dbReference type="GO" id="GO:0003676">
    <property type="term" value="F:nucleic acid binding"/>
    <property type="evidence" value="ECO:0007669"/>
    <property type="project" value="InterPro"/>
</dbReference>
<dbReference type="CDD" id="cd01650">
    <property type="entry name" value="RT_nLTR_like"/>
    <property type="match status" value="1"/>
</dbReference>
<evidence type="ECO:0000313" key="3">
    <source>
        <dbReference type="Proteomes" id="UP000026915"/>
    </source>
</evidence>
<dbReference type="SUPFAM" id="SSF56672">
    <property type="entry name" value="DNA/RNA polymerases"/>
    <property type="match status" value="1"/>
</dbReference>
<proteinExistence type="predicted"/>
<dbReference type="Gene3D" id="3.30.420.10">
    <property type="entry name" value="Ribonuclease H-like superfamily/Ribonuclease H"/>
    <property type="match status" value="1"/>
</dbReference>
<dbReference type="SUPFAM" id="SSF53098">
    <property type="entry name" value="Ribonuclease H-like"/>
    <property type="match status" value="1"/>
</dbReference>
<dbReference type="eggNOG" id="KOG1075">
    <property type="taxonomic scope" value="Eukaryota"/>
</dbReference>
<dbReference type="Pfam" id="PF00078">
    <property type="entry name" value="RVT_1"/>
    <property type="match status" value="1"/>
</dbReference>
<dbReference type="InterPro" id="IPR036397">
    <property type="entry name" value="RNaseH_sf"/>
</dbReference>
<dbReference type="Gramene" id="EOY07997">
    <property type="protein sequence ID" value="EOY07997"/>
    <property type="gene ID" value="TCM_022315"/>
</dbReference>
<dbReference type="InterPro" id="IPR000477">
    <property type="entry name" value="RT_dom"/>
</dbReference>
<dbReference type="Proteomes" id="UP000026915">
    <property type="component" value="Chromosome 5"/>
</dbReference>
<dbReference type="InterPro" id="IPR012337">
    <property type="entry name" value="RNaseH-like_sf"/>
</dbReference>
<dbReference type="EMBL" id="CM001883">
    <property type="protein sequence ID" value="EOY07997.1"/>
    <property type="molecule type" value="Genomic_DNA"/>
</dbReference>
<dbReference type="HOGENOM" id="CLU_000680_15_7_1"/>
<keyword evidence="3" id="KW-1185">Reference proteome</keyword>
<sequence>MMNCTLIANEVIDFVKKKNEGGFLLKVDFKKAYDSVDWTFLQLVMRNIGFGERWRKWVMGCVSNAKVSVLVNGVATEPFKMSRGLRQGCPLSPFLFNIVAKAFSQMMDGGEIVGLCKGIPIGLRGLRISHLQFADDTMIFLKSEIESLVNAKRILRCFQAISGLRINFHKSSLAGIGTNENFVRECAERINYMFEVIPMVYLGLPLKANPNSIQTWKPIIEKFETRLAGWKAKTLSIGGRVALLRSVLSSLPIFYMSIFQIPKRVIKELEKIERRFLWCGSEKKQKIHYIEWSKVCNYKENGGLGIINMEVKNRALLNKWLWRYGSEMGSLWREVIVKKVGGNLINLIPEMSANKRVSTVWKNIIKPLSPTNDFSLQVSTDMQLVVGDGSRILFWADRWTDGGILKDLYPIIFALVRNKDGYIQEFGRWEEEVWVWEVQLRRPTFGWEEDQLTQLKECIEQYHLSRKLKDSLAWKGSRRLRGIYFCTVQRYGRSGQNGVKLGSMLGGLWNEVVFKGIAWDSNQTYEISKLRVATWAKAKWPMKYGEILDTYRFPQLGANLAKEENGRKVEGWCKPAQGEMKFNVDRAAKGSPREAGIGGAMRDEHGHVKIIFSKAIGIGDLNLAKIRAIREAFLLFIASKWNQSHSLIIESDSCNAVKWVNKPMEAP</sequence>
<dbReference type="OMA" id="CAERINY"/>
<dbReference type="PANTHER" id="PTHR33116:SF75">
    <property type="entry name" value="RIBONUCLEASE H PROTEIN"/>
    <property type="match status" value="1"/>
</dbReference>
<dbReference type="PANTHER" id="PTHR33116">
    <property type="entry name" value="REVERSE TRANSCRIPTASE ZINC-BINDING DOMAIN-CONTAINING PROTEIN-RELATED-RELATED"/>
    <property type="match status" value="1"/>
</dbReference>
<dbReference type="CDD" id="cd06222">
    <property type="entry name" value="RNase_H_like"/>
    <property type="match status" value="1"/>
</dbReference>
<reference evidence="2 3" key="1">
    <citation type="journal article" date="2013" name="Genome Biol.">
        <title>The genome sequence of the most widely cultivated cacao type and its use to identify candidate genes regulating pod color.</title>
        <authorList>
            <person name="Motamayor J.C."/>
            <person name="Mockaitis K."/>
            <person name="Schmutz J."/>
            <person name="Haiminen N."/>
            <person name="Iii D.L."/>
            <person name="Cornejo O."/>
            <person name="Findley S.D."/>
            <person name="Zheng P."/>
            <person name="Utro F."/>
            <person name="Royaert S."/>
            <person name="Saski C."/>
            <person name="Jenkins J."/>
            <person name="Podicheti R."/>
            <person name="Zhao M."/>
            <person name="Scheffler B.E."/>
            <person name="Stack J.C."/>
            <person name="Feltus F.A."/>
            <person name="Mustiga G.M."/>
            <person name="Amores F."/>
            <person name="Phillips W."/>
            <person name="Marelli J.P."/>
            <person name="May G.D."/>
            <person name="Shapiro H."/>
            <person name="Ma J."/>
            <person name="Bustamante C.D."/>
            <person name="Schnell R.J."/>
            <person name="Main D."/>
            <person name="Gilbert D."/>
            <person name="Parida L."/>
            <person name="Kuhn D.N."/>
        </authorList>
    </citation>
    <scope>NUCLEOTIDE SEQUENCE [LARGE SCALE GENOMIC DNA]</scope>
    <source>
        <strain evidence="3">cv. Matina 1-6</strain>
    </source>
</reference>
<feature type="domain" description="Reverse transcriptase" evidence="1">
    <location>
        <begin position="1"/>
        <end position="206"/>
    </location>
</feature>
<dbReference type="InterPro" id="IPR044730">
    <property type="entry name" value="RNase_H-like_dom_plant"/>
</dbReference>
<dbReference type="InterPro" id="IPR043502">
    <property type="entry name" value="DNA/RNA_pol_sf"/>
</dbReference>
<accession>A0A061EUA9</accession>
<gene>
    <name evidence="2" type="ORF">TCM_022315</name>
</gene>
<dbReference type="PROSITE" id="PS50878">
    <property type="entry name" value="RT_POL"/>
    <property type="match status" value="1"/>
</dbReference>